<dbReference type="RefSeq" id="WP_106602787.1">
    <property type="nucleotide sequence ID" value="NZ_PYGK01000005.1"/>
</dbReference>
<keyword evidence="3" id="KW-1185">Reference proteome</keyword>
<feature type="transmembrane region" description="Helical" evidence="1">
    <location>
        <begin position="82"/>
        <end position="101"/>
    </location>
</feature>
<accession>A0A2P8GAF1</accession>
<sequence length="153" mass="17300">MIFQSFLLLHLVGLVLFAGTTTADFVSFRQFWKQYALDAITAKPMLQTMIKFPLLMGLGMAAIILSGVGMMAMTHGVFGEQLWFRIKFAIVLLIILNNIIIGRRLVVSLKKKIADNANDAGEISRIKNNLRLFHYAQLVMFFAIILLSVFKFN</sequence>
<feature type="transmembrane region" description="Helical" evidence="1">
    <location>
        <begin position="132"/>
        <end position="150"/>
    </location>
</feature>
<dbReference type="OrthoDB" id="671232at2"/>
<evidence type="ECO:0000313" key="2">
    <source>
        <dbReference type="EMBL" id="PSL30957.1"/>
    </source>
</evidence>
<name>A0A2P8GAF1_9BACT</name>
<dbReference type="EMBL" id="PYGK01000005">
    <property type="protein sequence ID" value="PSL30957.1"/>
    <property type="molecule type" value="Genomic_DNA"/>
</dbReference>
<reference evidence="2 3" key="1">
    <citation type="submission" date="2018-03" db="EMBL/GenBank/DDBJ databases">
        <title>Genomic Encyclopedia of Archaeal and Bacterial Type Strains, Phase II (KMG-II): from individual species to whole genera.</title>
        <authorList>
            <person name="Goeker M."/>
        </authorList>
    </citation>
    <scope>NUCLEOTIDE SEQUENCE [LARGE SCALE GENOMIC DNA]</scope>
    <source>
        <strain evidence="2 3">DSM 18107</strain>
    </source>
</reference>
<proteinExistence type="predicted"/>
<protein>
    <submittedName>
        <fullName evidence="2">Uncharacterized protein</fullName>
    </submittedName>
</protein>
<dbReference type="AlphaFoldDB" id="A0A2P8GAF1"/>
<keyword evidence="1" id="KW-0472">Membrane</keyword>
<organism evidence="2 3">
    <name type="scientific">Chitinophaga ginsengisoli</name>
    <dbReference type="NCBI Taxonomy" id="363837"/>
    <lineage>
        <taxon>Bacteria</taxon>
        <taxon>Pseudomonadati</taxon>
        <taxon>Bacteroidota</taxon>
        <taxon>Chitinophagia</taxon>
        <taxon>Chitinophagales</taxon>
        <taxon>Chitinophagaceae</taxon>
        <taxon>Chitinophaga</taxon>
    </lineage>
</organism>
<dbReference type="Proteomes" id="UP000240978">
    <property type="component" value="Unassembled WGS sequence"/>
</dbReference>
<feature type="transmembrane region" description="Helical" evidence="1">
    <location>
        <begin position="52"/>
        <end position="70"/>
    </location>
</feature>
<keyword evidence="1" id="KW-0812">Transmembrane</keyword>
<gene>
    <name evidence="2" type="ORF">CLV42_105320</name>
</gene>
<comment type="caution">
    <text evidence="2">The sequence shown here is derived from an EMBL/GenBank/DDBJ whole genome shotgun (WGS) entry which is preliminary data.</text>
</comment>
<keyword evidence="1" id="KW-1133">Transmembrane helix</keyword>
<evidence type="ECO:0000313" key="3">
    <source>
        <dbReference type="Proteomes" id="UP000240978"/>
    </source>
</evidence>
<evidence type="ECO:0000256" key="1">
    <source>
        <dbReference type="SAM" id="Phobius"/>
    </source>
</evidence>